<keyword evidence="3" id="KW-0233">DNA recombination</keyword>
<dbReference type="EMBL" id="JXCL01000013">
    <property type="protein sequence ID" value="KIL20593.1"/>
    <property type="molecule type" value="Genomic_DNA"/>
</dbReference>
<dbReference type="InterPro" id="IPR050090">
    <property type="entry name" value="Tyrosine_recombinase_XerCD"/>
</dbReference>
<name>A0AB34QW48_BACPU</name>
<dbReference type="InterPro" id="IPR011010">
    <property type="entry name" value="DNA_brk_join_enz"/>
</dbReference>
<dbReference type="GO" id="GO:0006310">
    <property type="term" value="P:DNA recombination"/>
    <property type="evidence" value="ECO:0007669"/>
    <property type="project" value="UniProtKB-KW"/>
</dbReference>
<evidence type="ECO:0000256" key="2">
    <source>
        <dbReference type="ARBA" id="ARBA00023125"/>
    </source>
</evidence>
<dbReference type="PROSITE" id="PS51898">
    <property type="entry name" value="TYR_RECOMBINASE"/>
    <property type="match status" value="1"/>
</dbReference>
<dbReference type="InterPro" id="IPR013762">
    <property type="entry name" value="Integrase-like_cat_sf"/>
</dbReference>
<dbReference type="Proteomes" id="UP000031978">
    <property type="component" value="Unassembled WGS sequence"/>
</dbReference>
<dbReference type="SUPFAM" id="SSF56349">
    <property type="entry name" value="DNA breaking-rejoining enzymes"/>
    <property type="match status" value="1"/>
</dbReference>
<dbReference type="Pfam" id="PF00589">
    <property type="entry name" value="Phage_integrase"/>
    <property type="match status" value="1"/>
</dbReference>
<evidence type="ECO:0000256" key="1">
    <source>
        <dbReference type="ARBA" id="ARBA00008857"/>
    </source>
</evidence>
<gene>
    <name evidence="5" type="ORF">B4127_2877</name>
</gene>
<keyword evidence="2" id="KW-0238">DNA-binding</keyword>
<evidence type="ECO:0000259" key="4">
    <source>
        <dbReference type="PROSITE" id="PS51898"/>
    </source>
</evidence>
<dbReference type="CDD" id="cd00397">
    <property type="entry name" value="DNA_BRE_C"/>
    <property type="match status" value="1"/>
</dbReference>
<organism evidence="5 6">
    <name type="scientific">Bacillus pumilus</name>
    <name type="common">Bacillus mesentericus</name>
    <dbReference type="NCBI Taxonomy" id="1408"/>
    <lineage>
        <taxon>Bacteria</taxon>
        <taxon>Bacillati</taxon>
        <taxon>Bacillota</taxon>
        <taxon>Bacilli</taxon>
        <taxon>Bacillales</taxon>
        <taxon>Bacillaceae</taxon>
        <taxon>Bacillus</taxon>
    </lineage>
</organism>
<evidence type="ECO:0000313" key="6">
    <source>
        <dbReference type="Proteomes" id="UP000031978"/>
    </source>
</evidence>
<proteinExistence type="inferred from homology"/>
<dbReference type="PANTHER" id="PTHR30349">
    <property type="entry name" value="PHAGE INTEGRASE-RELATED"/>
    <property type="match status" value="1"/>
</dbReference>
<comment type="similarity">
    <text evidence="1">Belongs to the 'phage' integrase family.</text>
</comment>
<comment type="caution">
    <text evidence="5">The sequence shown here is derived from an EMBL/GenBank/DDBJ whole genome shotgun (WGS) entry which is preliminary data.</text>
</comment>
<dbReference type="PANTHER" id="PTHR30349:SF41">
    <property type="entry name" value="INTEGRASE_RECOMBINASE PROTEIN MJ0367-RELATED"/>
    <property type="match status" value="1"/>
</dbReference>
<dbReference type="GO" id="GO:0003677">
    <property type="term" value="F:DNA binding"/>
    <property type="evidence" value="ECO:0007669"/>
    <property type="project" value="UniProtKB-KW"/>
</dbReference>
<dbReference type="InterPro" id="IPR002104">
    <property type="entry name" value="Integrase_catalytic"/>
</dbReference>
<accession>A0AB34QW48</accession>
<dbReference type="Gene3D" id="1.10.443.10">
    <property type="entry name" value="Intergrase catalytic core"/>
    <property type="match status" value="1"/>
</dbReference>
<dbReference type="AlphaFoldDB" id="A0AB34QW48"/>
<protein>
    <recommendedName>
        <fullName evidence="4">Tyr recombinase domain-containing protein</fullName>
    </recommendedName>
</protein>
<evidence type="ECO:0000256" key="3">
    <source>
        <dbReference type="ARBA" id="ARBA00023172"/>
    </source>
</evidence>
<dbReference type="GO" id="GO:0015074">
    <property type="term" value="P:DNA integration"/>
    <property type="evidence" value="ECO:0007669"/>
    <property type="project" value="InterPro"/>
</dbReference>
<feature type="domain" description="Tyr recombinase" evidence="4">
    <location>
        <begin position="94"/>
        <end position="282"/>
    </location>
</feature>
<sequence>MNIIIQQMTVSGYRERTITDYISYMAHFRKATNVEYIEDITTDSIYLWLDSMAVSNQTKLTRLKCLKAILGKCFNNGWFSSKFWHGINIKVDKQVKKGAKKDDVMVLLSLLDLNIGLRDAVAVLTLYRTGVRINTLGQLEERHIDFENKLLCMEGTILKNHKILKLPLDDELLHLLMILISQNNKIRAYYGQRNSYLFIGYKGTSLNTKLTNNAISKQLNKYAKKYNLQNINPHALRTGYAKSLLDKGANLALISKALGHSNLAVTTQYLDLDVEEVVDNLREYL</sequence>
<reference evidence="5 6" key="1">
    <citation type="submission" date="2014-12" db="EMBL/GenBank/DDBJ databases">
        <title>Draft Genome Sequences of Five Spore-Forming Food Isolates of Bacillus pumilus.</title>
        <authorList>
            <person name="de Jong A."/>
            <person name="van Heel A.J."/>
            <person name="Montalban-Lopez M."/>
            <person name="Krawczyk A.O."/>
            <person name="Berendsen E.M."/>
            <person name="Wells-Bennik M."/>
            <person name="Kuipers O.P."/>
        </authorList>
    </citation>
    <scope>NUCLEOTIDE SEQUENCE [LARGE SCALE GENOMIC DNA]</scope>
    <source>
        <strain evidence="5 6">B4127</strain>
    </source>
</reference>
<evidence type="ECO:0000313" key="5">
    <source>
        <dbReference type="EMBL" id="KIL20593.1"/>
    </source>
</evidence>
<dbReference type="RefSeq" id="WP_223249541.1">
    <property type="nucleotide sequence ID" value="NZ_JAHHYF010000008.1"/>
</dbReference>